<evidence type="ECO:0000256" key="5">
    <source>
        <dbReference type="ARBA" id="ARBA00023163"/>
    </source>
</evidence>
<dbReference type="GO" id="GO:0006355">
    <property type="term" value="P:regulation of DNA-templated transcription"/>
    <property type="evidence" value="ECO:0007669"/>
    <property type="project" value="InterPro"/>
</dbReference>
<evidence type="ECO:0000313" key="11">
    <source>
        <dbReference type="EMBL" id="CAA7048940.1"/>
    </source>
</evidence>
<keyword evidence="5 8" id="KW-0804">Transcription</keyword>
<dbReference type="EMBL" id="CACVBM020001775">
    <property type="protein sequence ID" value="CAA7059470.1"/>
    <property type="molecule type" value="Genomic_DNA"/>
</dbReference>
<evidence type="ECO:0000256" key="7">
    <source>
        <dbReference type="ARBA" id="ARBA00023294"/>
    </source>
</evidence>
<dbReference type="GO" id="GO:0005634">
    <property type="term" value="C:nucleus"/>
    <property type="evidence" value="ECO:0007669"/>
    <property type="project" value="UniProtKB-SubCell"/>
</dbReference>
<comment type="subunit">
    <text evidence="8">Homodimers and heterodimers.</text>
</comment>
<proteinExistence type="inferred from homology"/>
<name>A0A6D2K9W2_9BRAS</name>
<dbReference type="Pfam" id="PF02309">
    <property type="entry name" value="AUX_IAA"/>
    <property type="match status" value="1"/>
</dbReference>
<keyword evidence="7 8" id="KW-0927">Auxin signaling pathway</keyword>
<evidence type="ECO:0000256" key="8">
    <source>
        <dbReference type="RuleBase" id="RU004549"/>
    </source>
</evidence>
<dbReference type="PANTHER" id="PTHR31734:SF34">
    <property type="entry name" value="AUXIN-RESPONSIVE PROTEIN IAA15"/>
    <property type="match status" value="1"/>
</dbReference>
<feature type="domain" description="PB1" evidence="9">
    <location>
        <begin position="78"/>
        <end position="166"/>
    </location>
</feature>
<dbReference type="EMBL" id="CACVBM020000510">
    <property type="protein sequence ID" value="CAA7019959.1"/>
    <property type="molecule type" value="Genomic_DNA"/>
</dbReference>
<dbReference type="SUPFAM" id="SSF54277">
    <property type="entry name" value="CAD &amp; PB1 domains"/>
    <property type="match status" value="1"/>
</dbReference>
<dbReference type="InterPro" id="IPR053793">
    <property type="entry name" value="PB1-like"/>
</dbReference>
<dbReference type="EMBL" id="CACVBM020001400">
    <property type="protein sequence ID" value="CAA7048940.1"/>
    <property type="molecule type" value="Genomic_DNA"/>
</dbReference>
<dbReference type="OrthoDB" id="1287782at2759"/>
<organism evidence="11 13">
    <name type="scientific">Microthlaspi erraticum</name>
    <dbReference type="NCBI Taxonomy" id="1685480"/>
    <lineage>
        <taxon>Eukaryota</taxon>
        <taxon>Viridiplantae</taxon>
        <taxon>Streptophyta</taxon>
        <taxon>Embryophyta</taxon>
        <taxon>Tracheophyta</taxon>
        <taxon>Spermatophyta</taxon>
        <taxon>Magnoliopsida</taxon>
        <taxon>eudicotyledons</taxon>
        <taxon>Gunneridae</taxon>
        <taxon>Pentapetalae</taxon>
        <taxon>rosids</taxon>
        <taxon>malvids</taxon>
        <taxon>Brassicales</taxon>
        <taxon>Brassicaceae</taxon>
        <taxon>Coluteocarpeae</taxon>
        <taxon>Microthlaspi</taxon>
    </lineage>
</organism>
<evidence type="ECO:0000256" key="2">
    <source>
        <dbReference type="ARBA" id="ARBA00006728"/>
    </source>
</evidence>
<dbReference type="InterPro" id="IPR003311">
    <property type="entry name" value="AUX_IAA"/>
</dbReference>
<gene>
    <name evidence="11" type="ORF">MERR_LOCUS36175</name>
    <name evidence="12" type="ORF">MERR_LOCUS46706</name>
    <name evidence="10" type="ORF">MERR_LOCUS7194</name>
</gene>
<comment type="function">
    <text evidence="8">Aux/IAA proteins are short-lived transcriptional factors that function as repressors of early auxin response genes at low auxin concentrations.</text>
</comment>
<dbReference type="PANTHER" id="PTHR31734">
    <property type="entry name" value="AUXIN-RESPONSIVE PROTEIN IAA17"/>
    <property type="match status" value="1"/>
</dbReference>
<evidence type="ECO:0000256" key="1">
    <source>
        <dbReference type="ARBA" id="ARBA00004123"/>
    </source>
</evidence>
<comment type="subcellular location">
    <subcellularLocation>
        <location evidence="1 8">Nucleus</location>
    </subcellularLocation>
</comment>
<dbReference type="GO" id="GO:0009734">
    <property type="term" value="P:auxin-activated signaling pathway"/>
    <property type="evidence" value="ECO:0007669"/>
    <property type="project" value="UniProtKB-UniRule"/>
</dbReference>
<comment type="similarity">
    <text evidence="2 8">Belongs to the Aux/IAA family.</text>
</comment>
<dbReference type="AlphaFoldDB" id="A0A6D2K9W2"/>
<keyword evidence="6 8" id="KW-0539">Nucleus</keyword>
<dbReference type="Gene3D" id="3.10.20.90">
    <property type="entry name" value="Phosphatidylinositol 3-kinase Catalytic Subunit, Chain A, domain 1"/>
    <property type="match status" value="1"/>
</dbReference>
<protein>
    <recommendedName>
        <fullName evidence="8">Auxin-responsive protein</fullName>
    </recommendedName>
</protein>
<dbReference type="Proteomes" id="UP000467841">
    <property type="component" value="Unassembled WGS sequence"/>
</dbReference>
<reference evidence="11 13" key="1">
    <citation type="submission" date="2020-01" db="EMBL/GenBank/DDBJ databases">
        <authorList>
            <person name="Mishra B."/>
        </authorList>
    </citation>
    <scope>NUCLEOTIDE SEQUENCE [LARGE SCALE GENOMIC DNA]</scope>
</reference>
<sequence length="193" mass="21508">MSPEEYVRESGDLGGTELTLALPGTPTKASDGQQKSGNKRGFIETVDLKLGEGHVNNYISCNTYGGLVGWPPVKTARRKYVKVAVDGAAYLRKVDLGMYDCYGQLFTALENMFQGVITICKVTTEVERSGEFYATYEDKDGDWMLVGDVPWLMFVESCKRMRLMKIADAIGLVPTRTPEHDDMDKTDTTFLLH</sequence>
<evidence type="ECO:0000259" key="9">
    <source>
        <dbReference type="PROSITE" id="PS51745"/>
    </source>
</evidence>
<evidence type="ECO:0000313" key="10">
    <source>
        <dbReference type="EMBL" id="CAA7019959.1"/>
    </source>
</evidence>
<keyword evidence="13" id="KW-1185">Reference proteome</keyword>
<evidence type="ECO:0000256" key="3">
    <source>
        <dbReference type="ARBA" id="ARBA00022491"/>
    </source>
</evidence>
<evidence type="ECO:0000256" key="4">
    <source>
        <dbReference type="ARBA" id="ARBA00023015"/>
    </source>
</evidence>
<keyword evidence="4 8" id="KW-0805">Transcription regulation</keyword>
<keyword evidence="3 8" id="KW-0678">Repressor</keyword>
<dbReference type="PROSITE" id="PS51745">
    <property type="entry name" value="PB1"/>
    <property type="match status" value="1"/>
</dbReference>
<accession>A0A6D2K9W2</accession>
<evidence type="ECO:0000313" key="12">
    <source>
        <dbReference type="EMBL" id="CAA7059470.1"/>
    </source>
</evidence>
<evidence type="ECO:0000313" key="13">
    <source>
        <dbReference type="Proteomes" id="UP000467841"/>
    </source>
</evidence>
<dbReference type="InterPro" id="IPR033389">
    <property type="entry name" value="AUX/IAA_dom"/>
</dbReference>
<evidence type="ECO:0000256" key="6">
    <source>
        <dbReference type="ARBA" id="ARBA00023242"/>
    </source>
</evidence>